<keyword evidence="3" id="KW-0378">Hydrolase</keyword>
<evidence type="ECO:0000256" key="3">
    <source>
        <dbReference type="ARBA" id="ARBA00022801"/>
    </source>
</evidence>
<evidence type="ECO:0000256" key="1">
    <source>
        <dbReference type="ARBA" id="ARBA00009275"/>
    </source>
</evidence>
<proteinExistence type="inferred from homology"/>
<evidence type="ECO:0000256" key="2">
    <source>
        <dbReference type="ARBA" id="ARBA00022723"/>
    </source>
</evidence>
<sequence length="421" mass="45927">MVTFSRTAVSKFCKARDRLRTHPPIYPSMHPSIPPAGRAHPASALCLGATPGQSCTLSPGAERRQRGPPGAVPAQDVPTPRSPRARLPPRRPRRAVPAPGPARRARTPPAPRSARAASSSAPAGPAAPRPPPPAPRSAAAPTPAPEPPPFPVRDAGKMPARKRKPRPPGPFPPGAAWRGRWTVTATWPRPASSRTWRPWCGRRSRFPGFVLPCLGVHPVQEVSPEEQRSVTLKDLDAALPLIELYKDRLVGIGEVGLDFTPRFASTDEQKEGQRQVLIKQIELARRLDLPLNVHSRSAGRPTINLLKEHGAARVLLHAFDGKPSVAMEGVKAGYYFSIPPSIIRSEQKQKLVKQLPLENMCLETDSPALGPEKQVRNEPKNIYIAAEYIAKIKGIPTGEVIEVTTQNALKVFPKLQHFLRI</sequence>
<organism evidence="6 7">
    <name type="scientific">Cyanoderma ruficeps</name>
    <name type="common">rufous-capped babbler</name>
    <dbReference type="NCBI Taxonomy" id="181631"/>
    <lineage>
        <taxon>Eukaryota</taxon>
        <taxon>Metazoa</taxon>
        <taxon>Chordata</taxon>
        <taxon>Craniata</taxon>
        <taxon>Vertebrata</taxon>
        <taxon>Euteleostomi</taxon>
        <taxon>Archelosauria</taxon>
        <taxon>Archosauria</taxon>
        <taxon>Dinosauria</taxon>
        <taxon>Saurischia</taxon>
        <taxon>Theropoda</taxon>
        <taxon>Coelurosauria</taxon>
        <taxon>Aves</taxon>
        <taxon>Neognathae</taxon>
        <taxon>Neoaves</taxon>
        <taxon>Telluraves</taxon>
        <taxon>Australaves</taxon>
        <taxon>Passeriformes</taxon>
        <taxon>Sylvioidea</taxon>
        <taxon>Timaliidae</taxon>
        <taxon>Cyanoderma</taxon>
    </lineage>
</organism>
<dbReference type="GO" id="GO:0016788">
    <property type="term" value="F:hydrolase activity, acting on ester bonds"/>
    <property type="evidence" value="ECO:0007669"/>
    <property type="project" value="InterPro"/>
</dbReference>
<dbReference type="PANTHER" id="PTHR46317">
    <property type="entry name" value="HYDROLASE OF PHP SUPERFAMILY-RELATED PROTEIN"/>
    <property type="match status" value="1"/>
</dbReference>
<reference evidence="6" key="1">
    <citation type="submission" date="2025-08" db="UniProtKB">
        <authorList>
            <consortium name="Ensembl"/>
        </authorList>
    </citation>
    <scope>IDENTIFICATION</scope>
</reference>
<feature type="compositionally biased region" description="Basic residues" evidence="5">
    <location>
        <begin position="83"/>
        <end position="94"/>
    </location>
</feature>
<accession>A0A8C3R2P6</accession>
<evidence type="ECO:0000256" key="4">
    <source>
        <dbReference type="ARBA" id="ARBA00093287"/>
    </source>
</evidence>
<dbReference type="SUPFAM" id="SSF51556">
    <property type="entry name" value="Metallo-dependent hydrolases"/>
    <property type="match status" value="1"/>
</dbReference>
<feature type="region of interest" description="Disordered" evidence="5">
    <location>
        <begin position="55"/>
        <end position="177"/>
    </location>
</feature>
<name>A0A8C3R2P6_9PASS</name>
<dbReference type="PANTHER" id="PTHR46317:SF7">
    <property type="entry name" value="DEOXYRIBONUCLEASE TATDN3-RELATED"/>
    <property type="match status" value="1"/>
</dbReference>
<dbReference type="InterPro" id="IPR001130">
    <property type="entry name" value="TatD-like"/>
</dbReference>
<dbReference type="Pfam" id="PF01026">
    <property type="entry name" value="TatD_DNase"/>
    <property type="match status" value="1"/>
</dbReference>
<dbReference type="CDD" id="cd01310">
    <property type="entry name" value="TatD_DNAse"/>
    <property type="match status" value="1"/>
</dbReference>
<dbReference type="Proteomes" id="UP000694396">
    <property type="component" value="Unplaced"/>
</dbReference>
<comment type="function">
    <text evidence="4">Exhibits 3'-exonuclease activities and apurinic/apyrimidinic (AP) endonuclease (in vitro). Show preferential AP endonuclease activity on double-stranded DNA substrates and 3'- exonuclease activity on single-stranded DNA.</text>
</comment>
<evidence type="ECO:0000313" key="7">
    <source>
        <dbReference type="Proteomes" id="UP000694396"/>
    </source>
</evidence>
<keyword evidence="7" id="KW-1185">Reference proteome</keyword>
<dbReference type="Gene3D" id="3.20.20.140">
    <property type="entry name" value="Metal-dependent hydrolases"/>
    <property type="match status" value="1"/>
</dbReference>
<dbReference type="AlphaFoldDB" id="A0A8C3R2P6"/>
<dbReference type="InterPro" id="IPR032466">
    <property type="entry name" value="Metal_Hydrolase"/>
</dbReference>
<dbReference type="GO" id="GO:0046872">
    <property type="term" value="F:metal ion binding"/>
    <property type="evidence" value="ECO:0007669"/>
    <property type="project" value="UniProtKB-KW"/>
</dbReference>
<feature type="compositionally biased region" description="Low complexity" evidence="5">
    <location>
        <begin position="112"/>
        <end position="124"/>
    </location>
</feature>
<protein>
    <submittedName>
        <fullName evidence="6">TatD DNase domain containing 3</fullName>
    </submittedName>
</protein>
<evidence type="ECO:0000256" key="5">
    <source>
        <dbReference type="SAM" id="MobiDB-lite"/>
    </source>
</evidence>
<comment type="similarity">
    <text evidence="1">Belongs to the metallo-dependent hydrolases superfamily. TatD-type hydrolase family.</text>
</comment>
<evidence type="ECO:0000313" key="6">
    <source>
        <dbReference type="Ensembl" id="ENSCRFP00000014832.1"/>
    </source>
</evidence>
<feature type="compositionally biased region" description="Pro residues" evidence="5">
    <location>
        <begin position="142"/>
        <end position="151"/>
    </location>
</feature>
<dbReference type="Ensembl" id="ENSCRFT00000015360.1">
    <property type="protein sequence ID" value="ENSCRFP00000014832.1"/>
    <property type="gene ID" value="ENSCRFG00000011445.1"/>
</dbReference>
<reference evidence="6" key="2">
    <citation type="submission" date="2025-09" db="UniProtKB">
        <authorList>
            <consortium name="Ensembl"/>
        </authorList>
    </citation>
    <scope>IDENTIFICATION</scope>
</reference>
<keyword evidence="2" id="KW-0479">Metal-binding</keyword>
<feature type="compositionally biased region" description="Pro residues" evidence="5">
    <location>
        <begin position="125"/>
        <end position="135"/>
    </location>
</feature>